<feature type="compositionally biased region" description="Basic and acidic residues" evidence="1">
    <location>
        <begin position="113"/>
        <end position="126"/>
    </location>
</feature>
<reference evidence="2 3" key="1">
    <citation type="journal article" date="2020" name="Nature">
        <title>Six reference-quality genomes reveal evolution of bat adaptations.</title>
        <authorList>
            <person name="Jebb D."/>
            <person name="Huang Z."/>
            <person name="Pippel M."/>
            <person name="Hughes G.M."/>
            <person name="Lavrichenko K."/>
            <person name="Devanna P."/>
            <person name="Winkler S."/>
            <person name="Jermiin L.S."/>
            <person name="Skirmuntt E.C."/>
            <person name="Katzourakis A."/>
            <person name="Burkitt-Gray L."/>
            <person name="Ray D.A."/>
            <person name="Sullivan K.A.M."/>
            <person name="Roscito J.G."/>
            <person name="Kirilenko B.M."/>
            <person name="Davalos L.M."/>
            <person name="Corthals A.P."/>
            <person name="Power M.L."/>
            <person name="Jones G."/>
            <person name="Ransome R.D."/>
            <person name="Dechmann D.K.N."/>
            <person name="Locatelli A.G."/>
            <person name="Puechmaille S.J."/>
            <person name="Fedrigo O."/>
            <person name="Jarvis E.D."/>
            <person name="Hiller M."/>
            <person name="Vernes S.C."/>
            <person name="Myers E.W."/>
            <person name="Teeling E.C."/>
        </authorList>
    </citation>
    <scope>NUCLEOTIDE SEQUENCE [LARGE SCALE GENOMIC DNA]</scope>
    <source>
        <strain evidence="2">Bat1K_MPI-CBG_1</strain>
    </source>
</reference>
<dbReference type="AlphaFoldDB" id="A0A833YX53"/>
<comment type="caution">
    <text evidence="2">The sequence shown here is derived from an EMBL/GenBank/DDBJ whole genome shotgun (WGS) entry which is preliminary data.</text>
</comment>
<name>A0A833YX53_9CHIR</name>
<feature type="compositionally biased region" description="Basic and acidic residues" evidence="1">
    <location>
        <begin position="97"/>
        <end position="106"/>
    </location>
</feature>
<evidence type="ECO:0000313" key="2">
    <source>
        <dbReference type="EMBL" id="KAF6086238.1"/>
    </source>
</evidence>
<proteinExistence type="predicted"/>
<evidence type="ECO:0000313" key="3">
    <source>
        <dbReference type="Proteomes" id="UP000664940"/>
    </source>
</evidence>
<dbReference type="EMBL" id="JABVXQ010000011">
    <property type="protein sequence ID" value="KAF6086238.1"/>
    <property type="molecule type" value="Genomic_DNA"/>
</dbReference>
<gene>
    <name evidence="2" type="ORF">HJG60_008433</name>
</gene>
<evidence type="ECO:0000256" key="1">
    <source>
        <dbReference type="SAM" id="MobiDB-lite"/>
    </source>
</evidence>
<protein>
    <submittedName>
        <fullName evidence="2">Uncharacterized protein</fullName>
    </submittedName>
</protein>
<feature type="region of interest" description="Disordered" evidence="1">
    <location>
        <begin position="1"/>
        <end position="20"/>
    </location>
</feature>
<sequence>MRNGKELSRHSKQYENPKANILNGKVWNISLRSGTKQGCPLSPLPPHPVLEVPAGAVQQEKKTPKQGRKKNYLYLHSMILHMGNPKEPTRKVREVINSVRSRDRDQCPTTSNERQEEEVRRAVPLK</sequence>
<feature type="compositionally biased region" description="Basic and acidic residues" evidence="1">
    <location>
        <begin position="1"/>
        <end position="15"/>
    </location>
</feature>
<dbReference type="Proteomes" id="UP000664940">
    <property type="component" value="Unassembled WGS sequence"/>
</dbReference>
<accession>A0A833YX53</accession>
<feature type="region of interest" description="Disordered" evidence="1">
    <location>
        <begin position="97"/>
        <end position="126"/>
    </location>
</feature>
<organism evidence="2 3">
    <name type="scientific">Phyllostomus discolor</name>
    <name type="common">pale spear-nosed bat</name>
    <dbReference type="NCBI Taxonomy" id="89673"/>
    <lineage>
        <taxon>Eukaryota</taxon>
        <taxon>Metazoa</taxon>
        <taxon>Chordata</taxon>
        <taxon>Craniata</taxon>
        <taxon>Vertebrata</taxon>
        <taxon>Euteleostomi</taxon>
        <taxon>Mammalia</taxon>
        <taxon>Eutheria</taxon>
        <taxon>Laurasiatheria</taxon>
        <taxon>Chiroptera</taxon>
        <taxon>Yangochiroptera</taxon>
        <taxon>Phyllostomidae</taxon>
        <taxon>Phyllostominae</taxon>
        <taxon>Phyllostomus</taxon>
    </lineage>
</organism>